<evidence type="ECO:0000313" key="2">
    <source>
        <dbReference type="EMBL" id="AYB35571.1"/>
    </source>
</evidence>
<dbReference type="SUPFAM" id="SSF54593">
    <property type="entry name" value="Glyoxalase/Bleomycin resistance protein/Dihydroxybiphenyl dioxygenase"/>
    <property type="match status" value="1"/>
</dbReference>
<dbReference type="OrthoDB" id="9806473at2"/>
<dbReference type="PANTHER" id="PTHR33990:SF4">
    <property type="entry name" value="PHNB-LIKE DOMAIN-CONTAINING PROTEIN"/>
    <property type="match status" value="1"/>
</dbReference>
<dbReference type="Gene3D" id="3.10.180.10">
    <property type="entry name" value="2,3-Dihydroxybiphenyl 1,2-Dioxygenase, domain 1"/>
    <property type="match status" value="1"/>
</dbReference>
<dbReference type="AlphaFoldDB" id="A0A385SYW8"/>
<reference evidence="3" key="1">
    <citation type="submission" date="2018-09" db="EMBL/GenBank/DDBJ databases">
        <title>Chryseolinea sp. KIS68-18 isolated from soil.</title>
        <authorList>
            <person name="Weon H.-Y."/>
            <person name="Kwon S.-W."/>
            <person name="Lee S.A."/>
        </authorList>
    </citation>
    <scope>NUCLEOTIDE SEQUENCE [LARGE SCALE GENOMIC DNA]</scope>
    <source>
        <strain evidence="3">KIS68-18</strain>
    </source>
</reference>
<keyword evidence="3" id="KW-1185">Reference proteome</keyword>
<feature type="domain" description="PhnB-like" evidence="1">
    <location>
        <begin position="2"/>
        <end position="116"/>
    </location>
</feature>
<accession>A0A385SYW8</accession>
<dbReference type="RefSeq" id="WP_119758814.1">
    <property type="nucleotide sequence ID" value="NZ_CP032382.1"/>
</dbReference>
<dbReference type="InterPro" id="IPR028973">
    <property type="entry name" value="PhnB-like"/>
</dbReference>
<name>A0A385SYW8_9BACT</name>
<dbReference type="PIRSF" id="PIRSF021700">
    <property type="entry name" value="3_dmu_93_MTrfase"/>
    <property type="match status" value="1"/>
</dbReference>
<dbReference type="Pfam" id="PF06983">
    <property type="entry name" value="3-dmu-9_3-mt"/>
    <property type="match status" value="1"/>
</dbReference>
<protein>
    <submittedName>
        <fullName evidence="2">VOC family protein</fullName>
    </submittedName>
</protein>
<dbReference type="CDD" id="cd06588">
    <property type="entry name" value="PhnB_like"/>
    <property type="match status" value="1"/>
</dbReference>
<dbReference type="InterPro" id="IPR029068">
    <property type="entry name" value="Glyas_Bleomycin-R_OHBP_Dase"/>
</dbReference>
<proteinExistence type="predicted"/>
<dbReference type="PANTHER" id="PTHR33990">
    <property type="entry name" value="PROTEIN YJDN-RELATED"/>
    <property type="match status" value="1"/>
</dbReference>
<organism evidence="2 3">
    <name type="scientific">Chryseolinea soli</name>
    <dbReference type="NCBI Taxonomy" id="2321403"/>
    <lineage>
        <taxon>Bacteria</taxon>
        <taxon>Pseudomonadati</taxon>
        <taxon>Bacteroidota</taxon>
        <taxon>Cytophagia</taxon>
        <taxon>Cytophagales</taxon>
        <taxon>Fulvivirgaceae</taxon>
        <taxon>Chryseolinea</taxon>
    </lineage>
</organism>
<dbReference type="KEGG" id="chk:D4L85_15365"/>
<gene>
    <name evidence="2" type="ORF">D4L85_15365</name>
</gene>
<evidence type="ECO:0000259" key="1">
    <source>
        <dbReference type="Pfam" id="PF06983"/>
    </source>
</evidence>
<evidence type="ECO:0000313" key="3">
    <source>
        <dbReference type="Proteomes" id="UP000266183"/>
    </source>
</evidence>
<sequence length="157" mass="17861">MQKITPFLWFDGNAEEAVNFYTSTLKNSRIVSMSRYGEGAPVPKGTVMSATFILEGQEFMALNGGPMFTFSPAISFFVKCETQEEIDTLWEKLSAGGKKDRCGWLKDKFGVSWQIIPPILGEMLQDKDPQRAQRVMQAMMQMDKIDIKKLKQAYDQK</sequence>
<dbReference type="Proteomes" id="UP000266183">
    <property type="component" value="Chromosome"/>
</dbReference>
<dbReference type="EMBL" id="CP032382">
    <property type="protein sequence ID" value="AYB35571.1"/>
    <property type="molecule type" value="Genomic_DNA"/>
</dbReference>
<dbReference type="InterPro" id="IPR009725">
    <property type="entry name" value="3_dmu_93_MTrfase"/>
</dbReference>